<dbReference type="SUPFAM" id="SSF52540">
    <property type="entry name" value="P-loop containing nucleoside triphosphate hydrolases"/>
    <property type="match status" value="1"/>
</dbReference>
<dbReference type="CDD" id="cd03130">
    <property type="entry name" value="GATase1_CobB"/>
    <property type="match status" value="1"/>
</dbReference>
<dbReference type="NCBIfam" id="NF002204">
    <property type="entry name" value="PRK01077.1"/>
    <property type="match status" value="1"/>
</dbReference>
<evidence type="ECO:0000256" key="1">
    <source>
        <dbReference type="ARBA" id="ARBA00001946"/>
    </source>
</evidence>
<protein>
    <recommendedName>
        <fullName evidence="7">Hydrogenobyrinate a,c-diamide synthase</fullName>
        <ecNumber evidence="7">6.3.5.9</ecNumber>
    </recommendedName>
    <alternativeName>
        <fullName evidence="7">Hydrogenobyrinic acid a,c-diamide synthase</fullName>
    </alternativeName>
</protein>
<dbReference type="GO" id="GO:0005524">
    <property type="term" value="F:ATP binding"/>
    <property type="evidence" value="ECO:0007669"/>
    <property type="project" value="UniProtKB-UniRule"/>
</dbReference>
<evidence type="ECO:0000313" key="10">
    <source>
        <dbReference type="EMBL" id="ANI92603.1"/>
    </source>
</evidence>
<dbReference type="InterPro" id="IPR004484">
    <property type="entry name" value="CbiA/CobB_synth"/>
</dbReference>
<sequence length="478" mass="49604">MVDAPIPGAVVIAAPASGNGKTTVATGLMAALAAGGRTVAPFKVGPDFIDPTFHGLATGRPGRNLDANLQGAARIAPLYAHGSAGADVSVIEGVMGLFDGRITHLAPDGVSGFGSTAHVAGEIGAPVLLVVDARGHSQSVAALVRGYATFAPGTHIAGVILNQIGSDRHTAILSDACESVGVPVIGAVPRDLELSVPSRHLGLMTPDALAEAQRSIAAMGHAMASHVDIDAVQRLAATYVEGRTWRADTDVEDATVVVSGDVEGDSERPVIAIAKGPAFGFLYAEWVEMLLARGASIAWFDPRSDPLPESANALFLPGGYPEEHAAELEANIGTREQIRGAIDRGLPVYAECGGYAYLGRSLDGHAMVGVVAERFEFSRRLTLGYRDAVAITSSPMFEAGERVVGHEFHRTSAVMGEDNEAPGHAAAWGWRDTTAGTPVREGHVTQSIHGSYLHVHPAGAPSLVSRLVQAGQNFRLGG</sequence>
<comment type="similarity">
    <text evidence="7">Belongs to the CobB/CbiA family.</text>
</comment>
<dbReference type="GO" id="GO:0042242">
    <property type="term" value="F:cobyrinic acid a,c-diamide synthase activity"/>
    <property type="evidence" value="ECO:0007669"/>
    <property type="project" value="InterPro"/>
</dbReference>
<evidence type="ECO:0000256" key="5">
    <source>
        <dbReference type="ARBA" id="ARBA00022842"/>
    </source>
</evidence>
<dbReference type="InterPro" id="IPR011698">
    <property type="entry name" value="GATase_3"/>
</dbReference>
<evidence type="ECO:0000256" key="7">
    <source>
        <dbReference type="HAMAP-Rule" id="MF_00027"/>
    </source>
</evidence>
<dbReference type="GO" id="GO:0043802">
    <property type="term" value="F:hydrogenobyrinic acid a,c-diamide synthase (glutamine-hydrolysing) activity"/>
    <property type="evidence" value="ECO:0007669"/>
    <property type="project" value="UniProtKB-UniRule"/>
</dbReference>
<dbReference type="HAMAP" id="MF_00027">
    <property type="entry name" value="CobB_CbiA"/>
    <property type="match status" value="1"/>
</dbReference>
<dbReference type="OrthoDB" id="9764035at2"/>
<comment type="cofactor">
    <cofactor evidence="1 7">
        <name>Mg(2+)</name>
        <dbReference type="ChEBI" id="CHEBI:18420"/>
    </cofactor>
</comment>
<dbReference type="PANTHER" id="PTHR43873:SF1">
    <property type="entry name" value="COBYRINATE A,C-DIAMIDE SYNTHASE"/>
    <property type="match status" value="1"/>
</dbReference>
<dbReference type="KEGG" id="dtm:BJL86_1832"/>
<comment type="miscellaneous">
    <text evidence="7">The a and c carboxylates of hydrogenobyrinate are activated for nucleophilic attack via formation of a phosphorylated intermediate by ATP. CobB catalyzes first the amidation of the c-carboxylate, and then that of the a-carboxylate.</text>
</comment>
<dbReference type="RefSeq" id="WP_067471744.1">
    <property type="nucleotide sequence ID" value="NZ_CP015961.1"/>
</dbReference>
<keyword evidence="6 7" id="KW-0315">Glutamine amidotransferase</keyword>
<evidence type="ECO:0000256" key="4">
    <source>
        <dbReference type="ARBA" id="ARBA00022840"/>
    </source>
</evidence>
<keyword evidence="3 7" id="KW-0547">Nucleotide-binding</keyword>
<feature type="active site" description="Nucleophile" evidence="7">
    <location>
        <position position="352"/>
    </location>
</feature>
<dbReference type="Gene3D" id="3.40.50.880">
    <property type="match status" value="1"/>
</dbReference>
<dbReference type="STRING" id="499555.BJL86_1832"/>
<comment type="pathway">
    <text evidence="7">Cofactor biosynthesis; adenosylcobalamin biosynthesis; cob(II)yrinate a,c-diamide from precorrin-2 (aerobic route): step 9/10.</text>
</comment>
<dbReference type="InterPro" id="IPR027417">
    <property type="entry name" value="P-loop_NTPase"/>
</dbReference>
<evidence type="ECO:0000259" key="8">
    <source>
        <dbReference type="Pfam" id="PF01656"/>
    </source>
</evidence>
<comment type="catalytic activity">
    <reaction evidence="7">
        <text>hydrogenobyrinate + 2 L-glutamine + 2 ATP + 2 H2O = hydrogenobyrinate a,c-diamide + 2 L-glutamate + 2 ADP + 2 phosphate + 2 H(+)</text>
        <dbReference type="Rhea" id="RHEA:12544"/>
        <dbReference type="ChEBI" id="CHEBI:15377"/>
        <dbReference type="ChEBI" id="CHEBI:15378"/>
        <dbReference type="ChEBI" id="CHEBI:29985"/>
        <dbReference type="ChEBI" id="CHEBI:30616"/>
        <dbReference type="ChEBI" id="CHEBI:43474"/>
        <dbReference type="ChEBI" id="CHEBI:58359"/>
        <dbReference type="ChEBI" id="CHEBI:77873"/>
        <dbReference type="ChEBI" id="CHEBI:77874"/>
        <dbReference type="ChEBI" id="CHEBI:456216"/>
        <dbReference type="EC" id="6.3.5.9"/>
    </reaction>
</comment>
<dbReference type="CDD" id="cd05388">
    <property type="entry name" value="CobB_N"/>
    <property type="match status" value="1"/>
</dbReference>
<dbReference type="Proteomes" id="UP000186104">
    <property type="component" value="Chromosome"/>
</dbReference>
<feature type="domain" description="CobQ/CobB/MinD/ParA nucleotide binding" evidence="8">
    <location>
        <begin position="10"/>
        <end position="200"/>
    </location>
</feature>
<keyword evidence="4 7" id="KW-0067">ATP-binding</keyword>
<evidence type="ECO:0000313" key="11">
    <source>
        <dbReference type="Proteomes" id="UP000186104"/>
    </source>
</evidence>
<keyword evidence="7" id="KW-0169">Cobalamin biosynthesis</keyword>
<name>A0A173LL24_9ACTN</name>
<dbReference type="GO" id="GO:0009236">
    <property type="term" value="P:cobalamin biosynthetic process"/>
    <property type="evidence" value="ECO:0007669"/>
    <property type="project" value="UniProtKB-UniRule"/>
</dbReference>
<dbReference type="UniPathway" id="UPA00148">
    <property type="reaction ID" value="UER00220"/>
</dbReference>
<dbReference type="Gene3D" id="3.40.50.300">
    <property type="entry name" value="P-loop containing nucleotide triphosphate hydrolases"/>
    <property type="match status" value="1"/>
</dbReference>
<keyword evidence="11" id="KW-1185">Reference proteome</keyword>
<dbReference type="SUPFAM" id="SSF52317">
    <property type="entry name" value="Class I glutamine amidotransferase-like"/>
    <property type="match status" value="1"/>
</dbReference>
<dbReference type="InterPro" id="IPR029062">
    <property type="entry name" value="Class_I_gatase-like"/>
</dbReference>
<feature type="site" description="Increases nucleophilicity of active site Cys" evidence="7">
    <location>
        <position position="454"/>
    </location>
</feature>
<dbReference type="EMBL" id="CP015961">
    <property type="protein sequence ID" value="ANI92603.1"/>
    <property type="molecule type" value="Genomic_DNA"/>
</dbReference>
<evidence type="ECO:0000256" key="6">
    <source>
        <dbReference type="ARBA" id="ARBA00022962"/>
    </source>
</evidence>
<dbReference type="AlphaFoldDB" id="A0A173LL24"/>
<dbReference type="InterPro" id="IPR002586">
    <property type="entry name" value="CobQ/CobB/MinD/ParA_Nub-bd_dom"/>
</dbReference>
<accession>A0A173LL24</accession>
<evidence type="ECO:0000259" key="9">
    <source>
        <dbReference type="Pfam" id="PF07685"/>
    </source>
</evidence>
<organism evidence="10 11">
    <name type="scientific">Dietzia timorensis</name>
    <dbReference type="NCBI Taxonomy" id="499555"/>
    <lineage>
        <taxon>Bacteria</taxon>
        <taxon>Bacillati</taxon>
        <taxon>Actinomycetota</taxon>
        <taxon>Actinomycetes</taxon>
        <taxon>Mycobacteriales</taxon>
        <taxon>Dietziaceae</taxon>
        <taxon>Dietzia</taxon>
    </lineage>
</organism>
<reference evidence="10 11" key="1">
    <citation type="submission" date="2016-06" db="EMBL/GenBank/DDBJ databases">
        <title>Complete genome sequence of a saline-alkali tolerant type strain Dietzia timorensis ID05-A0528T.</title>
        <authorList>
            <person name="Wu X."/>
        </authorList>
    </citation>
    <scope>NUCLEOTIDE SEQUENCE [LARGE SCALE GENOMIC DNA]</scope>
    <source>
        <strain evidence="10 11">ID05-A0528</strain>
    </source>
</reference>
<feature type="domain" description="CobB/CobQ-like glutamine amidotransferase" evidence="9">
    <location>
        <begin position="271"/>
        <end position="456"/>
    </location>
</feature>
<gene>
    <name evidence="7" type="primary">cobB</name>
    <name evidence="10" type="ORF">BJL86_1832</name>
</gene>
<comment type="function">
    <text evidence="7">Catalyzes the ATP-dependent amidation of the two carboxylate groups at positions a and c of hydrogenobyrinate, using either L-glutamine or ammonia as the nitrogen source.</text>
</comment>
<evidence type="ECO:0000256" key="3">
    <source>
        <dbReference type="ARBA" id="ARBA00022741"/>
    </source>
</evidence>
<keyword evidence="2 7" id="KW-0436">Ligase</keyword>
<dbReference type="NCBIfam" id="TIGR00379">
    <property type="entry name" value="cobB"/>
    <property type="match status" value="1"/>
</dbReference>
<dbReference type="PROSITE" id="PS51274">
    <property type="entry name" value="GATASE_COBBQ"/>
    <property type="match status" value="1"/>
</dbReference>
<keyword evidence="5 7" id="KW-0460">Magnesium</keyword>
<dbReference type="Pfam" id="PF07685">
    <property type="entry name" value="GATase_3"/>
    <property type="match status" value="1"/>
</dbReference>
<comment type="domain">
    <text evidence="7">Comprises of two domains. The C-terminal domain contains the binding site for glutamine and catalyzes the hydrolysis of this substrate to glutamate and ammonia. The N-terminal domain is anticipated to bind ATP and hydrogenobyrinate and catalyzes the ultimate synthesis of the diamide product. The ammonia produced via the glutaminase domain is probably translocated to the adjacent domain via a molecular tunnel, where it reacts with an activated intermediate.</text>
</comment>
<dbReference type="PANTHER" id="PTHR43873">
    <property type="entry name" value="COBYRINATE A,C-DIAMIDE SYNTHASE"/>
    <property type="match status" value="1"/>
</dbReference>
<evidence type="ECO:0000256" key="2">
    <source>
        <dbReference type="ARBA" id="ARBA00022598"/>
    </source>
</evidence>
<dbReference type="Pfam" id="PF01656">
    <property type="entry name" value="CbiA"/>
    <property type="match status" value="1"/>
</dbReference>
<proteinExistence type="inferred from homology"/>
<dbReference type="EC" id="6.3.5.9" evidence="7"/>